<feature type="transmembrane region" description="Helical" evidence="1">
    <location>
        <begin position="31"/>
        <end position="49"/>
    </location>
</feature>
<evidence type="ECO:0000256" key="2">
    <source>
        <dbReference type="SAM" id="SignalP"/>
    </source>
</evidence>
<feature type="transmembrane region" description="Helical" evidence="1">
    <location>
        <begin position="61"/>
        <end position="84"/>
    </location>
</feature>
<keyword evidence="1" id="KW-0812">Transmembrane</keyword>
<protein>
    <submittedName>
        <fullName evidence="3">Uncharacterized protein</fullName>
    </submittedName>
</protein>
<dbReference type="Proteomes" id="UP000575083">
    <property type="component" value="Unassembled WGS sequence"/>
</dbReference>
<evidence type="ECO:0000256" key="1">
    <source>
        <dbReference type="SAM" id="Phobius"/>
    </source>
</evidence>
<dbReference type="AlphaFoldDB" id="A0A7X0PKD6"/>
<evidence type="ECO:0000313" key="3">
    <source>
        <dbReference type="EMBL" id="MBB6563364.1"/>
    </source>
</evidence>
<feature type="signal peptide" evidence="2">
    <location>
        <begin position="1"/>
        <end position="21"/>
    </location>
</feature>
<sequence length="130" mass="13648">MAKTKPALLAALCLASGAAHASDMGALAYMLGVQLIYLAWPLLLPAFFIRSYPPGARSYAILVGLVYAVIGFVRLPFSIVGMVAPWLEVAFLGMVLVFGEQLVALVLSALAVRKYGKALVGALLAPRGAD</sequence>
<organism evidence="3 4">
    <name type="scientific">Acidovorax soli</name>
    <dbReference type="NCBI Taxonomy" id="592050"/>
    <lineage>
        <taxon>Bacteria</taxon>
        <taxon>Pseudomonadati</taxon>
        <taxon>Pseudomonadota</taxon>
        <taxon>Betaproteobacteria</taxon>
        <taxon>Burkholderiales</taxon>
        <taxon>Comamonadaceae</taxon>
        <taxon>Acidovorax</taxon>
    </lineage>
</organism>
<feature type="transmembrane region" description="Helical" evidence="1">
    <location>
        <begin position="90"/>
        <end position="112"/>
    </location>
</feature>
<name>A0A7X0PKD6_9BURK</name>
<accession>A0A7X0PKD6</accession>
<gene>
    <name evidence="3" type="ORF">HNP48_006084</name>
</gene>
<reference evidence="3 4" key="1">
    <citation type="submission" date="2020-08" db="EMBL/GenBank/DDBJ databases">
        <title>Functional genomics of gut bacteria from endangered species of beetles.</title>
        <authorList>
            <person name="Carlos-Shanley C."/>
        </authorList>
    </citation>
    <scope>NUCLEOTIDE SEQUENCE [LARGE SCALE GENOMIC DNA]</scope>
    <source>
        <strain evidence="3 4">S00198</strain>
    </source>
</reference>
<dbReference type="RefSeq" id="WP_184864308.1">
    <property type="nucleotide sequence ID" value="NZ_JACHLK010000018.1"/>
</dbReference>
<proteinExistence type="predicted"/>
<keyword evidence="2" id="KW-0732">Signal</keyword>
<evidence type="ECO:0000313" key="4">
    <source>
        <dbReference type="Proteomes" id="UP000575083"/>
    </source>
</evidence>
<comment type="caution">
    <text evidence="3">The sequence shown here is derived from an EMBL/GenBank/DDBJ whole genome shotgun (WGS) entry which is preliminary data.</text>
</comment>
<keyword evidence="1" id="KW-1133">Transmembrane helix</keyword>
<keyword evidence="1" id="KW-0472">Membrane</keyword>
<feature type="chain" id="PRO_5031190750" evidence="2">
    <location>
        <begin position="22"/>
        <end position="130"/>
    </location>
</feature>
<keyword evidence="4" id="KW-1185">Reference proteome</keyword>
<dbReference type="EMBL" id="JACHLK010000018">
    <property type="protein sequence ID" value="MBB6563364.1"/>
    <property type="molecule type" value="Genomic_DNA"/>
</dbReference>